<evidence type="ECO:0000256" key="2">
    <source>
        <dbReference type="SAM" id="MobiDB-lite"/>
    </source>
</evidence>
<feature type="region of interest" description="Disordered" evidence="2">
    <location>
        <begin position="80"/>
        <end position="215"/>
    </location>
</feature>
<evidence type="ECO:0000256" key="1">
    <source>
        <dbReference type="SAM" id="Coils"/>
    </source>
</evidence>
<dbReference type="EMBL" id="KZ613945">
    <property type="protein sequence ID" value="PMD40894.1"/>
    <property type="molecule type" value="Genomic_DNA"/>
</dbReference>
<feature type="region of interest" description="Disordered" evidence="2">
    <location>
        <begin position="590"/>
        <end position="648"/>
    </location>
</feature>
<dbReference type="OrthoDB" id="3553547at2759"/>
<keyword evidence="4" id="KW-1185">Reference proteome</keyword>
<organism evidence="3 4">
    <name type="scientific">Hyaloscypha variabilis (strain UAMH 11265 / GT02V1 / F)</name>
    <name type="common">Meliniomyces variabilis</name>
    <dbReference type="NCBI Taxonomy" id="1149755"/>
    <lineage>
        <taxon>Eukaryota</taxon>
        <taxon>Fungi</taxon>
        <taxon>Dikarya</taxon>
        <taxon>Ascomycota</taxon>
        <taxon>Pezizomycotina</taxon>
        <taxon>Leotiomycetes</taxon>
        <taxon>Helotiales</taxon>
        <taxon>Hyaloscyphaceae</taxon>
        <taxon>Hyaloscypha</taxon>
        <taxon>Hyaloscypha variabilis</taxon>
    </lineage>
</organism>
<feature type="compositionally biased region" description="Basic and acidic residues" evidence="2">
    <location>
        <begin position="151"/>
        <end position="167"/>
    </location>
</feature>
<dbReference type="AlphaFoldDB" id="A0A2J6RQW2"/>
<sequence length="648" mass="73024">MCLPKQSPTHCSPPNESSMSWHWLSAPAPNRRTRRKGPSVPIESNLDDSQVQEKANLSQECRRGGSCAATWPRVITGGKGNGFPGGLTLSPKVPKPTQLRRNSGDGIHEILHENRFPHVKPLRTPESVDQNSLPLHPTKRDLVSDGSPVKQSEEMEQSRRWKHEPAHIPDQQETIPQAAISTTPEKESGTPISPSEAPLDETPPGKSTIKSQSKDDEIQLYRSLQRIRRLREMIWGLRSRVQEQRGILRSKQYVKAAADDKYIQLARLKETRADRAGRLKSSEGKTLQELFQDCEQVRAEYGPLEDDCNALEDQLGSREYELTKLEENFNRLCNILFPHESRSPSSDEYIEEQSERSDSDVVQNFHPLVSEYLSKLGDVGIFHERHERHLEEKEALEADRETLQRVNRSLTLENEAWLQQADEVESEILRDLQKAETEAEELRKKCLAAGLLDENGDPKAFQVQEQEAFSEEEDVDAKGQTSEYVKFPTLLPQPGTRNMKFKRSAPRLGEQSGSAGDHVNQWLLHSLRTSPLDVNLLARTFEAEVGDIDAPKWESEVQDYWYKDGAIKGASGYRIYSVESEITPVYGRSKLSRDSMPEDKIEPVQGVTGKVEVSDASSMSGSDLYGSGGEIESGINPLPRSKYDREGI</sequence>
<keyword evidence="1" id="KW-0175">Coiled coil</keyword>
<name>A0A2J6RQW2_HYAVF</name>
<evidence type="ECO:0000313" key="3">
    <source>
        <dbReference type="EMBL" id="PMD40894.1"/>
    </source>
</evidence>
<feature type="compositionally biased region" description="Polar residues" evidence="2">
    <location>
        <begin position="47"/>
        <end position="59"/>
    </location>
</feature>
<dbReference type="Proteomes" id="UP000235786">
    <property type="component" value="Unassembled WGS sequence"/>
</dbReference>
<accession>A0A2J6RQW2</accession>
<reference evidence="3 4" key="1">
    <citation type="submission" date="2016-04" db="EMBL/GenBank/DDBJ databases">
        <title>A degradative enzymes factory behind the ericoid mycorrhizal symbiosis.</title>
        <authorList>
            <consortium name="DOE Joint Genome Institute"/>
            <person name="Martino E."/>
            <person name="Morin E."/>
            <person name="Grelet G."/>
            <person name="Kuo A."/>
            <person name="Kohler A."/>
            <person name="Daghino S."/>
            <person name="Barry K."/>
            <person name="Choi C."/>
            <person name="Cichocki N."/>
            <person name="Clum A."/>
            <person name="Copeland A."/>
            <person name="Hainaut M."/>
            <person name="Haridas S."/>
            <person name="Labutti K."/>
            <person name="Lindquist E."/>
            <person name="Lipzen A."/>
            <person name="Khouja H.-R."/>
            <person name="Murat C."/>
            <person name="Ohm R."/>
            <person name="Olson A."/>
            <person name="Spatafora J."/>
            <person name="Veneault-Fourrey C."/>
            <person name="Henrissat B."/>
            <person name="Grigoriev I."/>
            <person name="Martin F."/>
            <person name="Perotto S."/>
        </authorList>
    </citation>
    <scope>NUCLEOTIDE SEQUENCE [LARGE SCALE GENOMIC DNA]</scope>
    <source>
        <strain evidence="3 4">F</strain>
    </source>
</reference>
<proteinExistence type="predicted"/>
<feature type="compositionally biased region" description="Basic and acidic residues" evidence="2">
    <location>
        <begin position="102"/>
        <end position="116"/>
    </location>
</feature>
<feature type="compositionally biased region" description="Polar residues" evidence="2">
    <location>
        <begin position="171"/>
        <end position="183"/>
    </location>
</feature>
<protein>
    <submittedName>
        <fullName evidence="3">Uncharacterized protein</fullName>
    </submittedName>
</protein>
<evidence type="ECO:0000313" key="4">
    <source>
        <dbReference type="Proteomes" id="UP000235786"/>
    </source>
</evidence>
<feature type="compositionally biased region" description="Polar residues" evidence="2">
    <location>
        <begin position="1"/>
        <end position="20"/>
    </location>
</feature>
<feature type="compositionally biased region" description="Basic and acidic residues" evidence="2">
    <location>
        <begin position="591"/>
        <end position="602"/>
    </location>
</feature>
<gene>
    <name evidence="3" type="ORF">L207DRAFT_512326</name>
</gene>
<feature type="region of interest" description="Disordered" evidence="2">
    <location>
        <begin position="1"/>
        <end position="63"/>
    </location>
</feature>
<feature type="coiled-coil region" evidence="1">
    <location>
        <begin position="386"/>
        <end position="445"/>
    </location>
</feature>